<dbReference type="PANTHER" id="PTHR33130">
    <property type="entry name" value="PUTATIVE (DUF1639)-RELATED"/>
    <property type="match status" value="1"/>
</dbReference>
<dbReference type="Pfam" id="PF07797">
    <property type="entry name" value="DUF1639"/>
    <property type="match status" value="1"/>
</dbReference>
<dbReference type="InterPro" id="IPR012438">
    <property type="entry name" value="DUF1639"/>
</dbReference>
<feature type="compositionally biased region" description="Polar residues" evidence="1">
    <location>
        <begin position="1"/>
        <end position="16"/>
    </location>
</feature>
<feature type="compositionally biased region" description="Basic and acidic residues" evidence="1">
    <location>
        <begin position="82"/>
        <end position="92"/>
    </location>
</feature>
<comment type="caution">
    <text evidence="2">The sequence shown here is derived from an EMBL/GenBank/DDBJ whole genome shotgun (WGS) entry which is preliminary data.</text>
</comment>
<protein>
    <submittedName>
        <fullName evidence="2">Uncharacterized protein</fullName>
    </submittedName>
</protein>
<evidence type="ECO:0000256" key="1">
    <source>
        <dbReference type="SAM" id="MobiDB-lite"/>
    </source>
</evidence>
<evidence type="ECO:0000313" key="2">
    <source>
        <dbReference type="EMBL" id="KAK4800842.1"/>
    </source>
</evidence>
<gene>
    <name evidence="2" type="ORF">SAY86_021329</name>
</gene>
<accession>A0AAN7MK83</accession>
<feature type="compositionally biased region" description="Basic and acidic residues" evidence="1">
    <location>
        <begin position="48"/>
        <end position="60"/>
    </location>
</feature>
<dbReference type="AlphaFoldDB" id="A0AAN7MK83"/>
<reference evidence="2 3" key="1">
    <citation type="journal article" date="2023" name="Hortic Res">
        <title>Pangenome of water caltrop reveals structural variations and asymmetric subgenome divergence after allopolyploidization.</title>
        <authorList>
            <person name="Zhang X."/>
            <person name="Chen Y."/>
            <person name="Wang L."/>
            <person name="Yuan Y."/>
            <person name="Fang M."/>
            <person name="Shi L."/>
            <person name="Lu R."/>
            <person name="Comes H.P."/>
            <person name="Ma Y."/>
            <person name="Chen Y."/>
            <person name="Huang G."/>
            <person name="Zhou Y."/>
            <person name="Zheng Z."/>
            <person name="Qiu Y."/>
        </authorList>
    </citation>
    <scope>NUCLEOTIDE SEQUENCE [LARGE SCALE GENOMIC DNA]</scope>
    <source>
        <strain evidence="2">F231</strain>
    </source>
</reference>
<sequence>MATAPVKSQTLHNFSLPTFLKWGGGSSSHHQRFRRSAPPGESPVAEADSDRNESDPDSRPPRVGSRHNHRSLLDGASSGIPDKPHGRLRDLKAQNQTINAKNDKISFKNDEKEKENERAEVEAETPEEEVVERPWNLRPRRPRPSRQVREFIEDVAVTTQSPAESQQLRSMRLRGVADTPLAIGGEKKEKRRFWVALSKEEIEEDIFVMTGSRPARRPKKWPKHIQKQLNTVLPGMWLVGASADDFRLSDAQPKVFPSFSLPL</sequence>
<organism evidence="2 3">
    <name type="scientific">Trapa natans</name>
    <name type="common">Water chestnut</name>
    <dbReference type="NCBI Taxonomy" id="22666"/>
    <lineage>
        <taxon>Eukaryota</taxon>
        <taxon>Viridiplantae</taxon>
        <taxon>Streptophyta</taxon>
        <taxon>Embryophyta</taxon>
        <taxon>Tracheophyta</taxon>
        <taxon>Spermatophyta</taxon>
        <taxon>Magnoliopsida</taxon>
        <taxon>eudicotyledons</taxon>
        <taxon>Gunneridae</taxon>
        <taxon>Pentapetalae</taxon>
        <taxon>rosids</taxon>
        <taxon>malvids</taxon>
        <taxon>Myrtales</taxon>
        <taxon>Lythraceae</taxon>
        <taxon>Trapa</taxon>
    </lineage>
</organism>
<keyword evidence="3" id="KW-1185">Reference proteome</keyword>
<name>A0AAN7MK83_TRANT</name>
<dbReference type="EMBL" id="JAXQNO010000003">
    <property type="protein sequence ID" value="KAK4800842.1"/>
    <property type="molecule type" value="Genomic_DNA"/>
</dbReference>
<dbReference type="Proteomes" id="UP001346149">
    <property type="component" value="Unassembled WGS sequence"/>
</dbReference>
<proteinExistence type="predicted"/>
<feature type="region of interest" description="Disordered" evidence="1">
    <location>
        <begin position="1"/>
        <end position="143"/>
    </location>
</feature>
<dbReference type="PANTHER" id="PTHR33130:SF40">
    <property type="entry name" value="CHROMOGRANIN (DUF1639)"/>
    <property type="match status" value="1"/>
</dbReference>
<feature type="compositionally biased region" description="Basic and acidic residues" evidence="1">
    <location>
        <begin position="101"/>
        <end position="121"/>
    </location>
</feature>
<evidence type="ECO:0000313" key="3">
    <source>
        <dbReference type="Proteomes" id="UP001346149"/>
    </source>
</evidence>